<keyword evidence="8 11" id="KW-0460">Magnesium</keyword>
<comment type="catalytic activity">
    <reaction evidence="10 11">
        <text>L-threonyl-[protein] + FAD = FMN-L-threonyl-[protein] + AMP + H(+)</text>
        <dbReference type="Rhea" id="RHEA:36847"/>
        <dbReference type="Rhea" id="RHEA-COMP:11060"/>
        <dbReference type="Rhea" id="RHEA-COMP:11061"/>
        <dbReference type="ChEBI" id="CHEBI:15378"/>
        <dbReference type="ChEBI" id="CHEBI:30013"/>
        <dbReference type="ChEBI" id="CHEBI:57692"/>
        <dbReference type="ChEBI" id="CHEBI:74257"/>
        <dbReference type="ChEBI" id="CHEBI:456215"/>
        <dbReference type="EC" id="2.7.1.180"/>
    </reaction>
</comment>
<evidence type="ECO:0000256" key="10">
    <source>
        <dbReference type="ARBA" id="ARBA00048540"/>
    </source>
</evidence>
<evidence type="ECO:0000256" key="4">
    <source>
        <dbReference type="ARBA" id="ARBA00022630"/>
    </source>
</evidence>
<evidence type="ECO:0000313" key="15">
    <source>
        <dbReference type="Proteomes" id="UP000265964"/>
    </source>
</evidence>
<dbReference type="EMBL" id="NRJF01000080">
    <property type="protein sequence ID" value="RIY35724.1"/>
    <property type="molecule type" value="Genomic_DNA"/>
</dbReference>
<organism evidence="14 15">
    <name type="scientific">Psittacicella gerlachiana</name>
    <dbReference type="NCBI Taxonomy" id="2028574"/>
    <lineage>
        <taxon>Bacteria</taxon>
        <taxon>Pseudomonadati</taxon>
        <taxon>Pseudomonadota</taxon>
        <taxon>Gammaproteobacteria</taxon>
        <taxon>Pasteurellales</taxon>
        <taxon>Psittacicellaceae</taxon>
        <taxon>Psittacicella</taxon>
    </lineage>
</organism>
<keyword evidence="13" id="KW-0472">Membrane</keyword>
<dbReference type="Gene3D" id="3.10.520.10">
    <property type="entry name" value="ApbE-like domains"/>
    <property type="match status" value="1"/>
</dbReference>
<evidence type="ECO:0000256" key="6">
    <source>
        <dbReference type="ARBA" id="ARBA00022723"/>
    </source>
</evidence>
<dbReference type="Pfam" id="PF02424">
    <property type="entry name" value="ApbE"/>
    <property type="match status" value="1"/>
</dbReference>
<name>A0A3A1YHL9_9GAMM</name>
<keyword evidence="13" id="KW-0812">Transmembrane</keyword>
<feature type="binding site" evidence="12">
    <location>
        <position position="317"/>
    </location>
    <ligand>
        <name>Mg(2+)</name>
        <dbReference type="ChEBI" id="CHEBI:18420"/>
    </ligand>
</feature>
<keyword evidence="4 11" id="KW-0285">Flavoprotein</keyword>
<dbReference type="RefSeq" id="WP_119534553.1">
    <property type="nucleotide sequence ID" value="NZ_NRJF01000080.1"/>
</dbReference>
<dbReference type="EC" id="2.7.1.180" evidence="2 11"/>
<evidence type="ECO:0000256" key="7">
    <source>
        <dbReference type="ARBA" id="ARBA00022827"/>
    </source>
</evidence>
<evidence type="ECO:0000256" key="2">
    <source>
        <dbReference type="ARBA" id="ARBA00011955"/>
    </source>
</evidence>
<comment type="similarity">
    <text evidence="1 11">Belongs to the ApbE family.</text>
</comment>
<evidence type="ECO:0000256" key="3">
    <source>
        <dbReference type="ARBA" id="ARBA00016337"/>
    </source>
</evidence>
<keyword evidence="5 11" id="KW-0808">Transferase</keyword>
<evidence type="ECO:0000256" key="1">
    <source>
        <dbReference type="ARBA" id="ARBA00008282"/>
    </source>
</evidence>
<protein>
    <recommendedName>
        <fullName evidence="3 11">FAD:protein FMN transferase</fullName>
        <ecNumber evidence="2 11">2.7.1.180</ecNumber>
    </recommendedName>
    <alternativeName>
        <fullName evidence="9 11">Flavin transferase</fullName>
    </alternativeName>
</protein>
<keyword evidence="7 11" id="KW-0274">FAD</keyword>
<dbReference type="PANTHER" id="PTHR30040">
    <property type="entry name" value="THIAMINE BIOSYNTHESIS LIPOPROTEIN APBE"/>
    <property type="match status" value="1"/>
</dbReference>
<dbReference type="OrthoDB" id="9778595at2"/>
<dbReference type="GO" id="GO:0046872">
    <property type="term" value="F:metal ion binding"/>
    <property type="evidence" value="ECO:0007669"/>
    <property type="project" value="UniProtKB-UniRule"/>
</dbReference>
<reference evidence="14 15" key="1">
    <citation type="submission" date="2017-08" db="EMBL/GenBank/DDBJ databases">
        <title>Reclassification of Bisgaard taxon 37 and 44.</title>
        <authorList>
            <person name="Christensen H."/>
        </authorList>
    </citation>
    <scope>NUCLEOTIDE SEQUENCE [LARGE SCALE GENOMIC DNA]</scope>
    <source>
        <strain evidence="14 15">EEAB3T1</strain>
    </source>
</reference>
<dbReference type="GO" id="GO:0016740">
    <property type="term" value="F:transferase activity"/>
    <property type="evidence" value="ECO:0007669"/>
    <property type="project" value="UniProtKB-UniRule"/>
</dbReference>
<dbReference type="InterPro" id="IPR024932">
    <property type="entry name" value="ApbE"/>
</dbReference>
<accession>A0A3A1YHL9</accession>
<dbReference type="PANTHER" id="PTHR30040:SF2">
    <property type="entry name" value="FAD:PROTEIN FMN TRANSFERASE"/>
    <property type="match status" value="1"/>
</dbReference>
<keyword evidence="6 11" id="KW-0479">Metal-binding</keyword>
<sequence>MSNRKRIIAIIVFLIFGLTIKNLFFTSETEPATTNTNVTAQTQEQAVVLSGNVFGTSYHITFMPSEVKQTPEQVQAGLSKFFSEFNAEFSTYDPNSVISRFNKFEQVDTPFPVSKNFATVIQAADKIREQTNGYEEITVYSLVKAWGFGPGQAEADLTPEKVQQMLTHVGPDKYSLVETNGQYALVKHDPKVEIDLSSIAKGYAVDLAAQYLNEQGAKNYLVEIGGEIVTKGVNSTGKPWQVAIEQPREDSANSANTIIGLSNKALATSGHYRNFRYVDGKRITHEIDPFTGYSVTHNTVSLTVIADDCMTADGFSTGLYVMGADKALEVAEKYNLAIFVIQYENGKFITRQSSAFSKMVQSEENLNK</sequence>
<dbReference type="SUPFAM" id="SSF143631">
    <property type="entry name" value="ApbE-like"/>
    <property type="match status" value="1"/>
</dbReference>
<evidence type="ECO:0000256" key="11">
    <source>
        <dbReference type="PIRNR" id="PIRNR006268"/>
    </source>
</evidence>
<keyword evidence="13" id="KW-1133">Transmembrane helix</keyword>
<evidence type="ECO:0000256" key="8">
    <source>
        <dbReference type="ARBA" id="ARBA00022842"/>
    </source>
</evidence>
<proteinExistence type="inferred from homology"/>
<feature type="transmembrane region" description="Helical" evidence="13">
    <location>
        <begin position="7"/>
        <end position="25"/>
    </location>
</feature>
<comment type="cofactor">
    <cofactor evidence="12">
        <name>Mg(2+)</name>
        <dbReference type="ChEBI" id="CHEBI:18420"/>
    </cofactor>
    <cofactor evidence="12">
        <name>Mn(2+)</name>
        <dbReference type="ChEBI" id="CHEBI:29035"/>
    </cofactor>
    <text evidence="12">Magnesium. Can also use manganese.</text>
</comment>
<feature type="binding site" evidence="12">
    <location>
        <position position="313"/>
    </location>
    <ligand>
        <name>Mg(2+)</name>
        <dbReference type="ChEBI" id="CHEBI:18420"/>
    </ligand>
</feature>
<dbReference type="Proteomes" id="UP000265964">
    <property type="component" value="Unassembled WGS sequence"/>
</dbReference>
<comment type="caution">
    <text evidence="14">The sequence shown here is derived from an EMBL/GenBank/DDBJ whole genome shotgun (WGS) entry which is preliminary data.</text>
</comment>
<feature type="binding site" evidence="12">
    <location>
        <position position="198"/>
    </location>
    <ligand>
        <name>Mg(2+)</name>
        <dbReference type="ChEBI" id="CHEBI:18420"/>
    </ligand>
</feature>
<evidence type="ECO:0000256" key="13">
    <source>
        <dbReference type="SAM" id="Phobius"/>
    </source>
</evidence>
<evidence type="ECO:0000256" key="9">
    <source>
        <dbReference type="ARBA" id="ARBA00031306"/>
    </source>
</evidence>
<dbReference type="InterPro" id="IPR003374">
    <property type="entry name" value="ApbE-like_sf"/>
</dbReference>
<dbReference type="AlphaFoldDB" id="A0A3A1YHL9"/>
<evidence type="ECO:0000256" key="12">
    <source>
        <dbReference type="PIRSR" id="PIRSR006268-2"/>
    </source>
</evidence>
<dbReference type="PIRSF" id="PIRSF006268">
    <property type="entry name" value="ApbE"/>
    <property type="match status" value="1"/>
</dbReference>
<gene>
    <name evidence="14" type="ORF">CKF59_03280</name>
</gene>
<keyword evidence="15" id="KW-1185">Reference proteome</keyword>
<evidence type="ECO:0000256" key="5">
    <source>
        <dbReference type="ARBA" id="ARBA00022679"/>
    </source>
</evidence>
<evidence type="ECO:0000313" key="14">
    <source>
        <dbReference type="EMBL" id="RIY35724.1"/>
    </source>
</evidence>